<dbReference type="SUPFAM" id="SSF51735">
    <property type="entry name" value="NAD(P)-binding Rossmann-fold domains"/>
    <property type="match status" value="1"/>
</dbReference>
<dbReference type="GeneID" id="98657802"/>
<gene>
    <name evidence="2" type="ORF">F8C90_05205</name>
</gene>
<dbReference type="GO" id="GO:0050661">
    <property type="term" value="F:NADP binding"/>
    <property type="evidence" value="ECO:0007669"/>
    <property type="project" value="InterPro"/>
</dbReference>
<dbReference type="InterPro" id="IPR006115">
    <property type="entry name" value="6PGDH_NADP-bd"/>
</dbReference>
<dbReference type="AlphaFoldDB" id="A0A6N6NM35"/>
<name>A0A6N6NM35_9ACTN</name>
<protein>
    <submittedName>
        <fullName evidence="2">NAD(P)-dependent oxidoreductase</fullName>
    </submittedName>
</protein>
<organism evidence="2 3">
    <name type="scientific">Ellagibacter isourolithinifaciens</name>
    <dbReference type="NCBI Taxonomy" id="2137581"/>
    <lineage>
        <taxon>Bacteria</taxon>
        <taxon>Bacillati</taxon>
        <taxon>Actinomycetota</taxon>
        <taxon>Coriobacteriia</taxon>
        <taxon>Eggerthellales</taxon>
        <taxon>Eggerthellaceae</taxon>
        <taxon>Ellagibacter</taxon>
    </lineage>
</organism>
<dbReference type="PANTHER" id="PTHR43060">
    <property type="entry name" value="3-HYDROXYISOBUTYRATE DEHYDROGENASE-LIKE 1, MITOCHONDRIAL-RELATED"/>
    <property type="match status" value="1"/>
</dbReference>
<evidence type="ECO:0000313" key="3">
    <source>
        <dbReference type="Proteomes" id="UP000468668"/>
    </source>
</evidence>
<reference evidence="2 3" key="1">
    <citation type="submission" date="2019-09" db="EMBL/GenBank/DDBJ databases">
        <title>Whole genome shotgun sequencing (WGS) of Ellagibacter isourolithinifaciens DSM 104140(T) and Adlercreutzia muris DSM 29508(T).</title>
        <authorList>
            <person name="Stoll D.A."/>
            <person name="Danylec N."/>
            <person name="Huch M."/>
        </authorList>
    </citation>
    <scope>NUCLEOTIDE SEQUENCE [LARGE SCALE GENOMIC DNA]</scope>
    <source>
        <strain evidence="2 3">DSM 104140</strain>
    </source>
</reference>
<accession>A0A6N6NM35</accession>
<sequence length="319" mass="33765">MRYIFFGDENFHDDIAVRLANAGFERCADIEEASAIITFCTSQSALEDAYFDEGGFVQSAHPSAVLIDFSASTPGFARELGAVATVSDLGFVEAPIALEDMLDPRPFDEENLVCYVAGEEDAVAAAQGLLNAVCGRVVECGAAGTAQLMRAVRTLQEAAAVVSAIEANALVRAAHRAALGNGLSDVAISGLSEPAERMLEAVREKRFEGAFTAEMFLSELQAALASADDADLILPQAESTMHLVELLEVIGGSFKSPAALALVYGEEAECAENGLDWSRAEEAYGQGADDDDDYGYDDEEDDCGCGHHHDHGGFGYSAN</sequence>
<dbReference type="OrthoDB" id="3172327at2"/>
<dbReference type="Pfam" id="PF03446">
    <property type="entry name" value="NAD_binding_2"/>
    <property type="match status" value="1"/>
</dbReference>
<feature type="domain" description="6-phosphogluconate dehydrogenase NADP-binding" evidence="1">
    <location>
        <begin position="28"/>
        <end position="138"/>
    </location>
</feature>
<dbReference type="EMBL" id="WAJR01000009">
    <property type="protein sequence ID" value="KAB1640772.1"/>
    <property type="molecule type" value="Genomic_DNA"/>
</dbReference>
<proteinExistence type="predicted"/>
<evidence type="ECO:0000313" key="2">
    <source>
        <dbReference type="EMBL" id="KAB1640772.1"/>
    </source>
</evidence>
<keyword evidence="3" id="KW-1185">Reference proteome</keyword>
<dbReference type="Proteomes" id="UP000468668">
    <property type="component" value="Unassembled WGS sequence"/>
</dbReference>
<dbReference type="Gene3D" id="3.40.50.720">
    <property type="entry name" value="NAD(P)-binding Rossmann-like Domain"/>
    <property type="match status" value="1"/>
</dbReference>
<comment type="caution">
    <text evidence="2">The sequence shown here is derived from an EMBL/GenBank/DDBJ whole genome shotgun (WGS) entry which is preliminary data.</text>
</comment>
<dbReference type="PANTHER" id="PTHR43060:SF15">
    <property type="entry name" value="3-HYDROXYISOBUTYRATE DEHYDROGENASE-LIKE 1, MITOCHONDRIAL-RELATED"/>
    <property type="match status" value="1"/>
</dbReference>
<evidence type="ECO:0000259" key="1">
    <source>
        <dbReference type="Pfam" id="PF03446"/>
    </source>
</evidence>
<dbReference type="InterPro" id="IPR036291">
    <property type="entry name" value="NAD(P)-bd_dom_sf"/>
</dbReference>
<dbReference type="RefSeq" id="WP_158049401.1">
    <property type="nucleotide sequence ID" value="NZ_WAJR01000009.1"/>
</dbReference>